<evidence type="ECO:0000256" key="4">
    <source>
        <dbReference type="ARBA" id="ARBA00023239"/>
    </source>
</evidence>
<protein>
    <recommendedName>
        <fullName evidence="5">CENP-V/GFA domain-containing protein</fullName>
    </recommendedName>
</protein>
<proteinExistence type="inferred from homology"/>
<keyword evidence="2" id="KW-0479">Metal-binding</keyword>
<evidence type="ECO:0000259" key="5">
    <source>
        <dbReference type="PROSITE" id="PS51891"/>
    </source>
</evidence>
<gene>
    <name evidence="6" type="ORF">PG996_002087</name>
</gene>
<dbReference type="SUPFAM" id="SSF51316">
    <property type="entry name" value="Mss4-like"/>
    <property type="match status" value="2"/>
</dbReference>
<dbReference type="EMBL" id="JAQQWM010000001">
    <property type="protein sequence ID" value="KAK8083306.1"/>
    <property type="molecule type" value="Genomic_DNA"/>
</dbReference>
<evidence type="ECO:0000256" key="1">
    <source>
        <dbReference type="ARBA" id="ARBA00005495"/>
    </source>
</evidence>
<dbReference type="PROSITE" id="PS51891">
    <property type="entry name" value="CENP_V_GFA"/>
    <property type="match status" value="1"/>
</dbReference>
<dbReference type="Proteomes" id="UP001446871">
    <property type="component" value="Unassembled WGS sequence"/>
</dbReference>
<keyword evidence="4" id="KW-0456">Lyase</keyword>
<dbReference type="InterPro" id="IPR006913">
    <property type="entry name" value="CENP-V/GFA"/>
</dbReference>
<evidence type="ECO:0000256" key="3">
    <source>
        <dbReference type="ARBA" id="ARBA00022833"/>
    </source>
</evidence>
<evidence type="ECO:0000256" key="2">
    <source>
        <dbReference type="ARBA" id="ARBA00022723"/>
    </source>
</evidence>
<keyword evidence="7" id="KW-1185">Reference proteome</keyword>
<dbReference type="Gene3D" id="3.90.1590.10">
    <property type="entry name" value="glutathione-dependent formaldehyde- activating enzyme (gfa)"/>
    <property type="match status" value="1"/>
</dbReference>
<dbReference type="PANTHER" id="PTHR33337:SF31">
    <property type="entry name" value="DUF636 DOMAIN PROTEIN (AFU_ORTHOLOGUE AFUA_2G12650)"/>
    <property type="match status" value="1"/>
</dbReference>
<comment type="caution">
    <text evidence="6">The sequence shown here is derived from an EMBL/GenBank/DDBJ whole genome shotgun (WGS) entry which is preliminary data.</text>
</comment>
<comment type="similarity">
    <text evidence="1">Belongs to the Gfa family.</text>
</comment>
<dbReference type="InterPro" id="IPR011057">
    <property type="entry name" value="Mss4-like_sf"/>
</dbReference>
<keyword evidence="3" id="KW-0862">Zinc</keyword>
<reference evidence="6 7" key="1">
    <citation type="submission" date="2023-01" db="EMBL/GenBank/DDBJ databases">
        <title>Analysis of 21 Apiospora genomes using comparative genomics revels a genus with tremendous synthesis potential of carbohydrate active enzymes and secondary metabolites.</title>
        <authorList>
            <person name="Sorensen T."/>
        </authorList>
    </citation>
    <scope>NUCLEOTIDE SEQUENCE [LARGE SCALE GENOMIC DNA]</scope>
    <source>
        <strain evidence="6 7">CBS 83171</strain>
    </source>
</reference>
<evidence type="ECO:0000313" key="6">
    <source>
        <dbReference type="EMBL" id="KAK8083306.1"/>
    </source>
</evidence>
<organism evidence="6 7">
    <name type="scientific">Apiospora saccharicola</name>
    <dbReference type="NCBI Taxonomy" id="335842"/>
    <lineage>
        <taxon>Eukaryota</taxon>
        <taxon>Fungi</taxon>
        <taxon>Dikarya</taxon>
        <taxon>Ascomycota</taxon>
        <taxon>Pezizomycotina</taxon>
        <taxon>Sordariomycetes</taxon>
        <taxon>Xylariomycetidae</taxon>
        <taxon>Amphisphaeriales</taxon>
        <taxon>Apiosporaceae</taxon>
        <taxon>Apiospora</taxon>
    </lineage>
</organism>
<dbReference type="Gene3D" id="2.170.150.70">
    <property type="match status" value="1"/>
</dbReference>
<name>A0ABR1WIG5_9PEZI</name>
<dbReference type="PANTHER" id="PTHR33337">
    <property type="entry name" value="GFA DOMAIN-CONTAINING PROTEIN"/>
    <property type="match status" value="1"/>
</dbReference>
<evidence type="ECO:0000313" key="7">
    <source>
        <dbReference type="Proteomes" id="UP001446871"/>
    </source>
</evidence>
<accession>A0ABR1WIG5</accession>
<dbReference type="Pfam" id="PF04828">
    <property type="entry name" value="GFA"/>
    <property type="match status" value="1"/>
</dbReference>
<feature type="domain" description="CENP-V/GFA" evidence="5">
    <location>
        <begin position="8"/>
        <end position="139"/>
    </location>
</feature>
<sequence>MADSTVEITAQCLCKRHTFKASIARSSLPIKASTCHCHSCRHMTGAMYSSEAPWPAADGGEAVANSTLQRYVFSERLTVRFCGTCSSPMFWEFVGQSKISVFTGVLTGHADPDDVKDLVQITDVIFVGDTLDGGAAPWLKRPNGTDGEKARLWAGPANESEELPHDWLPPASLPDASKKSALEQVAIRCRCKGVDLVMQRWSPELEAEGGSDSGARSWIIDPDTHKGLGSFDACDSCRLASGVDVFNWTFVLWRQVGFAGETKTTTGTTGGHFPVTSTELNVALSAQERDSRFGTLTCYSSSPGTYRYSCSRCSACVFYGSDRKLQFADVALGVLDAPDGARAEDFVSWNFGGDMVWRNDIVGTSREGFVESIESEAEAWRFERGYPKNFYRIKKEEAKPTGS</sequence>